<protein>
    <recommendedName>
        <fullName evidence="4">SAM-dependent methyltransferase Erg6/SMT-type domain-containing protein</fullName>
    </recommendedName>
</protein>
<dbReference type="InterPro" id="IPR030384">
    <property type="entry name" value="MeTrfase_SMT"/>
</dbReference>
<evidence type="ECO:0000259" key="4">
    <source>
        <dbReference type="PROSITE" id="PS51685"/>
    </source>
</evidence>
<gene>
    <name evidence="5" type="ORF">EVG20_g8367</name>
</gene>
<dbReference type="AlphaFoldDB" id="A0A4Y9YAM1"/>
<proteinExistence type="inferred from homology"/>
<dbReference type="SUPFAM" id="SSF53335">
    <property type="entry name" value="S-adenosyl-L-methionine-dependent methyltransferases"/>
    <property type="match status" value="1"/>
</dbReference>
<dbReference type="GO" id="GO:0032259">
    <property type="term" value="P:methylation"/>
    <property type="evidence" value="ECO:0007669"/>
    <property type="project" value="UniProtKB-KW"/>
</dbReference>
<dbReference type="Proteomes" id="UP000298327">
    <property type="component" value="Unassembled WGS sequence"/>
</dbReference>
<evidence type="ECO:0000313" key="6">
    <source>
        <dbReference type="Proteomes" id="UP000298327"/>
    </source>
</evidence>
<name>A0A4Y9YAM1_9AGAM</name>
<dbReference type="Pfam" id="PF08498">
    <property type="entry name" value="Sterol_MT_C"/>
    <property type="match status" value="1"/>
</dbReference>
<feature type="domain" description="SAM-dependent methyltransferase Erg6/SMT-type" evidence="4">
    <location>
        <begin position="48"/>
        <end position="345"/>
    </location>
</feature>
<evidence type="ECO:0000256" key="2">
    <source>
        <dbReference type="ARBA" id="ARBA00038188"/>
    </source>
</evidence>
<comment type="similarity">
    <text evidence="2 3">Belongs to the class I-like SAM-binding methyltransferase superfamily. Erg6/SMT family.</text>
</comment>
<dbReference type="FunFam" id="3.40.50.150:FF:000232">
    <property type="entry name" value="Sterol 24-C-methyltransferase erg6"/>
    <property type="match status" value="1"/>
</dbReference>
<dbReference type="PANTHER" id="PTHR44068">
    <property type="entry name" value="ZGC:194242"/>
    <property type="match status" value="1"/>
</dbReference>
<dbReference type="STRING" id="205917.A0A4Y9YAM1"/>
<dbReference type="Pfam" id="PF13847">
    <property type="entry name" value="Methyltransf_31"/>
    <property type="match status" value="1"/>
</dbReference>
<dbReference type="InterPro" id="IPR025714">
    <property type="entry name" value="Methyltranfer_dom"/>
</dbReference>
<dbReference type="InterPro" id="IPR029063">
    <property type="entry name" value="SAM-dependent_MTases_sf"/>
</dbReference>
<dbReference type="GO" id="GO:0005783">
    <property type="term" value="C:endoplasmic reticulum"/>
    <property type="evidence" value="ECO:0007669"/>
    <property type="project" value="TreeGrafter"/>
</dbReference>
<dbReference type="GO" id="GO:0006696">
    <property type="term" value="P:ergosterol biosynthetic process"/>
    <property type="evidence" value="ECO:0007669"/>
    <property type="project" value="TreeGrafter"/>
</dbReference>
<dbReference type="InterPro" id="IPR013705">
    <property type="entry name" value="Sterol_MeTrfase_C"/>
</dbReference>
<keyword evidence="6" id="KW-1185">Reference proteome</keyword>
<dbReference type="Gene3D" id="3.40.50.150">
    <property type="entry name" value="Vaccinia Virus protein VP39"/>
    <property type="match status" value="1"/>
</dbReference>
<dbReference type="OrthoDB" id="4310724at2759"/>
<sequence length="347" mass="39412">MSPTAQQDGRVGDRIENYTGFWQKDMNKEKKNDTDNRVENYTEVINGYYDGATELYEYGWAQSFHFSRFYKGESFAASLARHEHYLASQMVLRPGMRVLDVGCGVGGPAREIARFADVEIVGLNNNDFQIGRARKYTKKAGLEDQVTFAKGDFMKLSEQFGENSFDAVYAIEATVHAPTWEGVYGEILKVLKPGGVFGVYEWCMTDRWDPSIPEHKALAHEIEFGNGIPEMRPLAKAREALKTVGFQIEHEEDLAERPDVVPWYYPLEGDIWKAQTVWDYFTVWRMSWSGKLATHNAMKLMEVVGMLPKGTWDVGEALKVAGDALVRGGQTKLFTPMYLVVCRKPQN</sequence>
<organism evidence="5 6">
    <name type="scientific">Dentipellis fragilis</name>
    <dbReference type="NCBI Taxonomy" id="205917"/>
    <lineage>
        <taxon>Eukaryota</taxon>
        <taxon>Fungi</taxon>
        <taxon>Dikarya</taxon>
        <taxon>Basidiomycota</taxon>
        <taxon>Agaricomycotina</taxon>
        <taxon>Agaricomycetes</taxon>
        <taxon>Russulales</taxon>
        <taxon>Hericiaceae</taxon>
        <taxon>Dentipellis</taxon>
    </lineage>
</organism>
<evidence type="ECO:0000256" key="3">
    <source>
        <dbReference type="PROSITE-ProRule" id="PRU01022"/>
    </source>
</evidence>
<dbReference type="PROSITE" id="PS51685">
    <property type="entry name" value="SAM_MT_ERG6_SMT"/>
    <property type="match status" value="1"/>
</dbReference>
<keyword evidence="1 3" id="KW-0808">Transferase</keyword>
<comment type="caution">
    <text evidence="5">The sequence shown here is derived from an EMBL/GenBank/DDBJ whole genome shotgun (WGS) entry which is preliminary data.</text>
</comment>
<dbReference type="InterPro" id="IPR050447">
    <property type="entry name" value="Erg6_SMT_methyltransf"/>
</dbReference>
<dbReference type="PANTHER" id="PTHR44068:SF1">
    <property type="entry name" value="HYPOTHETICAL LOC100005854"/>
    <property type="match status" value="1"/>
</dbReference>
<dbReference type="GO" id="GO:0003838">
    <property type="term" value="F:sterol 24-C-methyltransferase activity"/>
    <property type="evidence" value="ECO:0007669"/>
    <property type="project" value="TreeGrafter"/>
</dbReference>
<reference evidence="5 6" key="1">
    <citation type="submission" date="2019-02" db="EMBL/GenBank/DDBJ databases">
        <title>Genome sequencing of the rare red list fungi Dentipellis fragilis.</title>
        <authorList>
            <person name="Buettner E."/>
            <person name="Kellner H."/>
        </authorList>
    </citation>
    <scope>NUCLEOTIDE SEQUENCE [LARGE SCALE GENOMIC DNA]</scope>
    <source>
        <strain evidence="5 6">DSM 105465</strain>
    </source>
</reference>
<evidence type="ECO:0000256" key="1">
    <source>
        <dbReference type="ARBA" id="ARBA00022679"/>
    </source>
</evidence>
<accession>A0A4Y9YAM1</accession>
<dbReference type="EMBL" id="SEOQ01000717">
    <property type="protein sequence ID" value="TFY57899.1"/>
    <property type="molecule type" value="Genomic_DNA"/>
</dbReference>
<keyword evidence="3" id="KW-0489">Methyltransferase</keyword>
<evidence type="ECO:0000313" key="5">
    <source>
        <dbReference type="EMBL" id="TFY57899.1"/>
    </source>
</evidence>
<keyword evidence="3" id="KW-0949">S-adenosyl-L-methionine</keyword>
<dbReference type="CDD" id="cd02440">
    <property type="entry name" value="AdoMet_MTases"/>
    <property type="match status" value="1"/>
</dbReference>